<dbReference type="Gene3D" id="3.90.550.10">
    <property type="entry name" value="Spore Coat Polysaccharide Biosynthesis Protein SpsA, Chain A"/>
    <property type="match status" value="1"/>
</dbReference>
<proteinExistence type="inferred from homology"/>
<evidence type="ECO:0000256" key="5">
    <source>
        <dbReference type="ARBA" id="ARBA00022679"/>
    </source>
</evidence>
<comment type="catalytic activity">
    <reaction evidence="9">
        <text>(2R)-3-phosphoglycerate + UDP-alpha-D-glucose = (2R)-2-O-(alpha-D-glucopyranosyl)-3-phospho-glycerate + UDP + H(+)</text>
        <dbReference type="Rhea" id="RHEA:31319"/>
        <dbReference type="ChEBI" id="CHEBI:15378"/>
        <dbReference type="ChEBI" id="CHEBI:58223"/>
        <dbReference type="ChEBI" id="CHEBI:58272"/>
        <dbReference type="ChEBI" id="CHEBI:58885"/>
        <dbReference type="ChEBI" id="CHEBI:62600"/>
        <dbReference type="EC" id="2.4.1.266"/>
    </reaction>
    <physiologicalReaction direction="left-to-right" evidence="9">
        <dbReference type="Rhea" id="RHEA:31320"/>
    </physiologicalReaction>
</comment>
<evidence type="ECO:0000256" key="1">
    <source>
        <dbReference type="ARBA" id="ARBA00001936"/>
    </source>
</evidence>
<dbReference type="EC" id="2.4.1.266" evidence="7"/>
<protein>
    <recommendedName>
        <fullName evidence="8">Glucosyl-3-phosphoglycerate synthase</fullName>
        <ecNumber evidence="7">2.4.1.266</ecNumber>
    </recommendedName>
</protein>
<dbReference type="PANTHER" id="PTHR48090">
    <property type="entry name" value="UNDECAPRENYL-PHOSPHATE 4-DEOXY-4-FORMAMIDO-L-ARABINOSE TRANSFERASE-RELATED"/>
    <property type="match status" value="1"/>
</dbReference>
<comment type="cofactor">
    <cofactor evidence="2">
        <name>Mg(2+)</name>
        <dbReference type="ChEBI" id="CHEBI:18420"/>
    </cofactor>
</comment>
<reference evidence="12" key="1">
    <citation type="journal article" date="2022" name="Int. J. Syst. Evol. Microbiol.">
        <title>Pseudomonas aegrilactucae sp. nov. and Pseudomonas morbosilactucae sp. nov., pathogens causing bacterial rot of lettuce in Japan.</title>
        <authorList>
            <person name="Sawada H."/>
            <person name="Fujikawa T."/>
            <person name="Satou M."/>
        </authorList>
    </citation>
    <scope>NUCLEOTIDE SEQUENCE</scope>
    <source>
        <strain evidence="12">0166_1</strain>
    </source>
</reference>
<evidence type="ECO:0000256" key="7">
    <source>
        <dbReference type="ARBA" id="ARBA00039022"/>
    </source>
</evidence>
<dbReference type="Pfam" id="PF00535">
    <property type="entry name" value="Glycos_transf_2"/>
    <property type="match status" value="1"/>
</dbReference>
<evidence type="ECO:0000313" key="12">
    <source>
        <dbReference type="EMBL" id="UGS38160.1"/>
    </source>
</evidence>
<feature type="domain" description="Glycosyltransferase 2-like" evidence="11">
    <location>
        <begin position="19"/>
        <end position="140"/>
    </location>
</feature>
<keyword evidence="6" id="KW-0460">Magnesium</keyword>
<dbReference type="InterPro" id="IPR029044">
    <property type="entry name" value="Nucleotide-diphossugar_trans"/>
</dbReference>
<dbReference type="EMBL" id="CP087164">
    <property type="protein sequence ID" value="UGS38160.1"/>
    <property type="molecule type" value="Genomic_DNA"/>
</dbReference>
<evidence type="ECO:0000256" key="10">
    <source>
        <dbReference type="ARBA" id="ARBA00048997"/>
    </source>
</evidence>
<dbReference type="PANTHER" id="PTHR48090:SF10">
    <property type="entry name" value="GLUCOSYL-3-PHOSPHOGLYCERATE SYNTHASE"/>
    <property type="match status" value="1"/>
</dbReference>
<evidence type="ECO:0000256" key="6">
    <source>
        <dbReference type="ARBA" id="ARBA00022842"/>
    </source>
</evidence>
<evidence type="ECO:0000256" key="9">
    <source>
        <dbReference type="ARBA" id="ARBA00048689"/>
    </source>
</evidence>
<gene>
    <name evidence="12" type="ORF">DSM104329_04583</name>
</gene>
<organism evidence="12 13">
    <name type="scientific">Capillimicrobium parvum</name>
    <dbReference type="NCBI Taxonomy" id="2884022"/>
    <lineage>
        <taxon>Bacteria</taxon>
        <taxon>Bacillati</taxon>
        <taxon>Actinomycetota</taxon>
        <taxon>Thermoleophilia</taxon>
        <taxon>Solirubrobacterales</taxon>
        <taxon>Capillimicrobiaceae</taxon>
        <taxon>Capillimicrobium</taxon>
    </lineage>
</organism>
<evidence type="ECO:0000256" key="2">
    <source>
        <dbReference type="ARBA" id="ARBA00001946"/>
    </source>
</evidence>
<dbReference type="GO" id="GO:0016757">
    <property type="term" value="F:glycosyltransferase activity"/>
    <property type="evidence" value="ECO:0007669"/>
    <property type="project" value="UniProtKB-KW"/>
</dbReference>
<evidence type="ECO:0000256" key="8">
    <source>
        <dbReference type="ARBA" id="ARBA00040894"/>
    </source>
</evidence>
<dbReference type="KEGG" id="sbae:DSM104329_04583"/>
<evidence type="ECO:0000259" key="11">
    <source>
        <dbReference type="Pfam" id="PF00535"/>
    </source>
</evidence>
<keyword evidence="13" id="KW-1185">Reference proteome</keyword>
<evidence type="ECO:0000256" key="4">
    <source>
        <dbReference type="ARBA" id="ARBA00022676"/>
    </source>
</evidence>
<name>A0A9E7C239_9ACTN</name>
<comment type="similarity">
    <text evidence="3">Belongs to the glycosyltransferase 2 family.</text>
</comment>
<dbReference type="InterPro" id="IPR001173">
    <property type="entry name" value="Glyco_trans_2-like"/>
</dbReference>
<comment type="catalytic activity">
    <reaction evidence="10">
        <text>an NDP-alpha-D-glucose + (2R)-3-phosphoglycerate = (2R)-2-O-(alpha-D-glucopyranosyl)-3-phospho-glycerate + a ribonucleoside 5'-diphosphate + H(+)</text>
        <dbReference type="Rhea" id="RHEA:47244"/>
        <dbReference type="ChEBI" id="CHEBI:15378"/>
        <dbReference type="ChEBI" id="CHEBI:57930"/>
        <dbReference type="ChEBI" id="CHEBI:58272"/>
        <dbReference type="ChEBI" id="CHEBI:62600"/>
        <dbReference type="ChEBI" id="CHEBI:76533"/>
        <dbReference type="EC" id="2.4.1.266"/>
    </reaction>
    <physiologicalReaction direction="left-to-right" evidence="10">
        <dbReference type="Rhea" id="RHEA:47245"/>
    </physiologicalReaction>
</comment>
<evidence type="ECO:0000256" key="3">
    <source>
        <dbReference type="ARBA" id="ARBA00006739"/>
    </source>
</evidence>
<evidence type="ECO:0000313" key="13">
    <source>
        <dbReference type="Proteomes" id="UP001162834"/>
    </source>
</evidence>
<dbReference type="AlphaFoldDB" id="A0A9E7C239"/>
<sequence>MTTVAGTIAVRMPPRPPIVLIAARDEADRLPATLAALREAFPGARVVVADDGSTDATARVARDAGAEVVRSSRSAGKGAAASRAAQAVLDVTAAPDPPLVLLCDADLGQSAARLAGLLDAVARGEGDLAVAVFARRVGGGFGLAVGAARWAIRRAAGLELAAPLSGQRAMRGEVLACVTPFAPGFGMEVGMTIDAARAGFRVVEVPLELEHRATGRTWRGFAHRGRQLRDLLAAWWARR</sequence>
<dbReference type="InterPro" id="IPR050256">
    <property type="entry name" value="Glycosyltransferase_2"/>
</dbReference>
<dbReference type="Proteomes" id="UP001162834">
    <property type="component" value="Chromosome"/>
</dbReference>
<accession>A0A9E7C239</accession>
<keyword evidence="5 12" id="KW-0808">Transferase</keyword>
<dbReference type="SUPFAM" id="SSF53448">
    <property type="entry name" value="Nucleotide-diphospho-sugar transferases"/>
    <property type="match status" value="1"/>
</dbReference>
<comment type="cofactor">
    <cofactor evidence="1">
        <name>Mn(2+)</name>
        <dbReference type="ChEBI" id="CHEBI:29035"/>
    </cofactor>
</comment>
<keyword evidence="4 12" id="KW-0328">Glycosyltransferase</keyword>